<protein>
    <submittedName>
        <fullName evidence="1">Uncharacterized protein</fullName>
    </submittedName>
</protein>
<evidence type="ECO:0000313" key="2">
    <source>
        <dbReference type="Proteomes" id="UP000269221"/>
    </source>
</evidence>
<organism evidence="1 2">
    <name type="scientific">Hirundo rustica rustica</name>
    <dbReference type="NCBI Taxonomy" id="333673"/>
    <lineage>
        <taxon>Eukaryota</taxon>
        <taxon>Metazoa</taxon>
        <taxon>Chordata</taxon>
        <taxon>Craniata</taxon>
        <taxon>Vertebrata</taxon>
        <taxon>Euteleostomi</taxon>
        <taxon>Archelosauria</taxon>
        <taxon>Archosauria</taxon>
        <taxon>Dinosauria</taxon>
        <taxon>Saurischia</taxon>
        <taxon>Theropoda</taxon>
        <taxon>Coelurosauria</taxon>
        <taxon>Aves</taxon>
        <taxon>Neognathae</taxon>
        <taxon>Neoaves</taxon>
        <taxon>Telluraves</taxon>
        <taxon>Australaves</taxon>
        <taxon>Passeriformes</taxon>
        <taxon>Sylvioidea</taxon>
        <taxon>Hirundinidae</taxon>
        <taxon>Hirundo</taxon>
    </lineage>
</organism>
<name>A0A3M0JHK0_HIRRU</name>
<dbReference type="AlphaFoldDB" id="A0A3M0JHK0"/>
<reference evidence="1 2" key="1">
    <citation type="submission" date="2018-07" db="EMBL/GenBank/DDBJ databases">
        <title>A high quality draft genome assembly of the barn swallow (H. rustica rustica).</title>
        <authorList>
            <person name="Formenti G."/>
            <person name="Chiara M."/>
            <person name="Poveda L."/>
            <person name="Francoijs K.-J."/>
            <person name="Bonisoli-Alquati A."/>
            <person name="Canova L."/>
            <person name="Gianfranceschi L."/>
            <person name="Horner D.S."/>
            <person name="Saino N."/>
        </authorList>
    </citation>
    <scope>NUCLEOTIDE SEQUENCE [LARGE SCALE GENOMIC DNA]</scope>
    <source>
        <strain evidence="1">Chelidonia</strain>
        <tissue evidence="1">Blood</tissue>
    </source>
</reference>
<evidence type="ECO:0000313" key="1">
    <source>
        <dbReference type="EMBL" id="RMB94236.1"/>
    </source>
</evidence>
<proteinExistence type="predicted"/>
<accession>A0A3M0JHK0</accession>
<keyword evidence="2" id="KW-1185">Reference proteome</keyword>
<dbReference type="EMBL" id="QRBI01000197">
    <property type="protein sequence ID" value="RMB94236.1"/>
    <property type="molecule type" value="Genomic_DNA"/>
</dbReference>
<comment type="caution">
    <text evidence="1">The sequence shown here is derived from an EMBL/GenBank/DDBJ whole genome shotgun (WGS) entry which is preliminary data.</text>
</comment>
<dbReference type="Proteomes" id="UP000269221">
    <property type="component" value="Unassembled WGS sequence"/>
</dbReference>
<sequence>MPGHSLECPGIPAALQKEWEGNRKINYLLETFFTKTILCYSEPPFHVIVSELQDLPYMAKSDFITTVEIS</sequence>
<gene>
    <name evidence="1" type="ORF">DUI87_29042</name>
</gene>